<organism evidence="11 12">
    <name type="scientific">Silvibacterium dinghuense</name>
    <dbReference type="NCBI Taxonomy" id="1560006"/>
    <lineage>
        <taxon>Bacteria</taxon>
        <taxon>Pseudomonadati</taxon>
        <taxon>Acidobacteriota</taxon>
        <taxon>Terriglobia</taxon>
        <taxon>Terriglobales</taxon>
        <taxon>Acidobacteriaceae</taxon>
        <taxon>Silvibacterium</taxon>
    </lineage>
</organism>
<comment type="caution">
    <text evidence="11">The sequence shown here is derived from an EMBL/GenBank/DDBJ whole genome shotgun (WGS) entry which is preliminary data.</text>
</comment>
<evidence type="ECO:0000259" key="9">
    <source>
        <dbReference type="Pfam" id="PF02706"/>
    </source>
</evidence>
<keyword evidence="3 8" id="KW-0812">Transmembrane</keyword>
<dbReference type="PANTHER" id="PTHR32309">
    <property type="entry name" value="TYROSINE-PROTEIN KINASE"/>
    <property type="match status" value="1"/>
</dbReference>
<dbReference type="RefSeq" id="WP_129206446.1">
    <property type="nucleotide sequence ID" value="NZ_BMGU01000001.1"/>
</dbReference>
<keyword evidence="5" id="KW-0067">ATP-binding</keyword>
<evidence type="ECO:0000313" key="11">
    <source>
        <dbReference type="EMBL" id="RXS96696.1"/>
    </source>
</evidence>
<dbReference type="Gene3D" id="3.40.50.300">
    <property type="entry name" value="P-loop containing nucleotide triphosphate hydrolases"/>
    <property type="match status" value="1"/>
</dbReference>
<sequence length="775" mass="85871">MNEKALLAGRPLEWTDLLTRPRREWTMLDLWQVMRRRRRWVLWPTGAALLLATLYWLLATPRFQANGEIEVQRESAAAFGLDNSVNGEPSQAEGDSLDYSMTLETESKILESPTLALRVMHDLELETTHDYFPQRTTGWHLPAWLFFWRQPLEPLNIRLEDAPNRRYVALKIFEHHLKVKAEPGTRLIDVSYADPNPYLATAVVNRLLSALTEYTYQARFQATAQASDWLAGQLKGLRAQTQALEDRASRLQRDTGIYGDDAGHNIVLDRLTTLNQRLAAAETNRILMQAIAQAAESGDPELLPALSGGGGSGMPGYGPQLAVIQELRMREAALEAEIAENDARYGPAHPHTAELQAELTGVQRSIRAEAERMGHRARVDLDIAQNTENAARDAFEKQRSTADAMSNRTVAYQLARQEADSSRNVYEGLLAKLKQAGVLEGLRSTNLTVVAPAQVPPTHRPSSPRMLLVYACALIGGLFLGCTGGWTAERFDHSVRSLEQLEEEVGSPLLGILPEFSRRLKTRRRASWREILMRRESVSTSPLFMSRTGIADQARQEIFVEALCSLRTSLLRLRDGDSSQVVLITSAVAGEGKSTIAANLAGVLAQSGERVLLVDADLRRPGIYHELGMPAGLGLRHALRSKSEPAIQKFPGLPSLSVLCGSTAASMPAELLASAKMQELLREWRRNYDVVLLDSPPILPATDPALLAQASDVTILVARHGVTTCQAVHRSMALLREQIPETGTLRVVLNGISKDSQDFHDYYGDNKTYSRRKTA</sequence>
<dbReference type="InterPro" id="IPR005702">
    <property type="entry name" value="Wzc-like_C"/>
</dbReference>
<feature type="transmembrane region" description="Helical" evidence="8">
    <location>
        <begin position="40"/>
        <end position="58"/>
    </location>
</feature>
<dbReference type="AlphaFoldDB" id="A0A4Q1SGQ1"/>
<proteinExistence type="predicted"/>
<comment type="subcellular location">
    <subcellularLocation>
        <location evidence="1">Cell membrane</location>
        <topology evidence="1">Multi-pass membrane protein</topology>
    </subcellularLocation>
</comment>
<feature type="domain" description="Polysaccharide chain length determinant N-terminal" evidence="9">
    <location>
        <begin position="27"/>
        <end position="123"/>
    </location>
</feature>
<name>A0A4Q1SGQ1_9BACT</name>
<dbReference type="InterPro" id="IPR032807">
    <property type="entry name" value="GNVR"/>
</dbReference>
<keyword evidence="12" id="KW-1185">Reference proteome</keyword>
<evidence type="ECO:0000256" key="5">
    <source>
        <dbReference type="ARBA" id="ARBA00022840"/>
    </source>
</evidence>
<evidence type="ECO:0000256" key="1">
    <source>
        <dbReference type="ARBA" id="ARBA00004651"/>
    </source>
</evidence>
<dbReference type="InterPro" id="IPR027417">
    <property type="entry name" value="P-loop_NTPase"/>
</dbReference>
<evidence type="ECO:0000256" key="4">
    <source>
        <dbReference type="ARBA" id="ARBA00022741"/>
    </source>
</evidence>
<dbReference type="SUPFAM" id="SSF52540">
    <property type="entry name" value="P-loop containing nucleoside triphosphate hydrolases"/>
    <property type="match status" value="1"/>
</dbReference>
<dbReference type="InterPro" id="IPR050445">
    <property type="entry name" value="Bact_polysacc_biosynth/exp"/>
</dbReference>
<gene>
    <name evidence="11" type="ORF">ESZ00_01750</name>
</gene>
<dbReference type="OrthoDB" id="9794577at2"/>
<dbReference type="Pfam" id="PF13807">
    <property type="entry name" value="GNVR"/>
    <property type="match status" value="1"/>
</dbReference>
<keyword evidence="2" id="KW-1003">Cell membrane</keyword>
<evidence type="ECO:0000256" key="3">
    <source>
        <dbReference type="ARBA" id="ARBA00022692"/>
    </source>
</evidence>
<dbReference type="CDD" id="cd05387">
    <property type="entry name" value="BY-kinase"/>
    <property type="match status" value="1"/>
</dbReference>
<dbReference type="InterPro" id="IPR003856">
    <property type="entry name" value="LPS_length_determ_N"/>
</dbReference>
<dbReference type="GO" id="GO:0005886">
    <property type="term" value="C:plasma membrane"/>
    <property type="evidence" value="ECO:0007669"/>
    <property type="project" value="UniProtKB-SubCell"/>
</dbReference>
<evidence type="ECO:0000256" key="8">
    <source>
        <dbReference type="SAM" id="Phobius"/>
    </source>
</evidence>
<evidence type="ECO:0000256" key="7">
    <source>
        <dbReference type="ARBA" id="ARBA00023136"/>
    </source>
</evidence>
<accession>A0A4Q1SGQ1</accession>
<evidence type="ECO:0000256" key="2">
    <source>
        <dbReference type="ARBA" id="ARBA00022475"/>
    </source>
</evidence>
<keyword evidence="4" id="KW-0547">Nucleotide-binding</keyword>
<reference evidence="11 12" key="1">
    <citation type="journal article" date="2016" name="Int. J. Syst. Evol. Microbiol.">
        <title>Acidipila dinghuensis sp. nov., an acidobacterium isolated from forest soil.</title>
        <authorList>
            <person name="Jiang Y.W."/>
            <person name="Wang J."/>
            <person name="Chen M.H."/>
            <person name="Lv Y.Y."/>
            <person name="Qiu L.H."/>
        </authorList>
    </citation>
    <scope>NUCLEOTIDE SEQUENCE [LARGE SCALE GENOMIC DNA]</scope>
    <source>
        <strain evidence="11 12">DHOF10</strain>
    </source>
</reference>
<dbReference type="Pfam" id="PF02706">
    <property type="entry name" value="Wzz"/>
    <property type="match status" value="1"/>
</dbReference>
<keyword evidence="7 8" id="KW-0472">Membrane</keyword>
<dbReference type="InterPro" id="IPR033756">
    <property type="entry name" value="YlxH/NBP35"/>
</dbReference>
<feature type="domain" description="Tyrosine-protein kinase G-rich" evidence="10">
    <location>
        <begin position="418"/>
        <end position="483"/>
    </location>
</feature>
<protein>
    <submittedName>
        <fullName evidence="11">Uncharacterized protein</fullName>
    </submittedName>
</protein>
<evidence type="ECO:0000313" key="12">
    <source>
        <dbReference type="Proteomes" id="UP000290253"/>
    </source>
</evidence>
<dbReference type="GO" id="GO:0005524">
    <property type="term" value="F:ATP binding"/>
    <property type="evidence" value="ECO:0007669"/>
    <property type="project" value="UniProtKB-KW"/>
</dbReference>
<keyword evidence="6 8" id="KW-1133">Transmembrane helix</keyword>
<dbReference type="GO" id="GO:0004713">
    <property type="term" value="F:protein tyrosine kinase activity"/>
    <property type="evidence" value="ECO:0007669"/>
    <property type="project" value="TreeGrafter"/>
</dbReference>
<evidence type="ECO:0000256" key="6">
    <source>
        <dbReference type="ARBA" id="ARBA00022989"/>
    </source>
</evidence>
<dbReference type="Proteomes" id="UP000290253">
    <property type="component" value="Unassembled WGS sequence"/>
</dbReference>
<dbReference type="PANTHER" id="PTHR32309:SF13">
    <property type="entry name" value="FERRIC ENTEROBACTIN TRANSPORT PROTEIN FEPE"/>
    <property type="match status" value="1"/>
</dbReference>
<evidence type="ECO:0000259" key="10">
    <source>
        <dbReference type="Pfam" id="PF13807"/>
    </source>
</evidence>
<dbReference type="Pfam" id="PF10609">
    <property type="entry name" value="ParA"/>
    <property type="match status" value="1"/>
</dbReference>
<dbReference type="EMBL" id="SDMK01000001">
    <property type="protein sequence ID" value="RXS96696.1"/>
    <property type="molecule type" value="Genomic_DNA"/>
</dbReference>